<proteinExistence type="predicted"/>
<dbReference type="Gene3D" id="3.55.50.10">
    <property type="entry name" value="Baseplate protein-like domains"/>
    <property type="match status" value="1"/>
</dbReference>
<dbReference type="InterPro" id="IPR006531">
    <property type="entry name" value="Gp5/Vgr_OB"/>
</dbReference>
<dbReference type="Gene3D" id="2.40.50.230">
    <property type="entry name" value="Gp5 N-terminal domain"/>
    <property type="match status" value="1"/>
</dbReference>
<protein>
    <submittedName>
        <fullName evidence="2">Rhs element Vgr protein</fullName>
    </submittedName>
</protein>
<dbReference type="Pfam" id="PF05954">
    <property type="entry name" value="Phage_GPD"/>
    <property type="match status" value="1"/>
</dbReference>
<comment type="caution">
    <text evidence="2">The sequence shown here is derived from an EMBL/GenBank/DDBJ whole genome shotgun (WGS) entry which is preliminary data.</text>
</comment>
<organism evidence="2 3">
    <name type="scientific">Fibrella forsythiae</name>
    <dbReference type="NCBI Taxonomy" id="2817061"/>
    <lineage>
        <taxon>Bacteria</taxon>
        <taxon>Pseudomonadati</taxon>
        <taxon>Bacteroidota</taxon>
        <taxon>Cytophagia</taxon>
        <taxon>Cytophagales</taxon>
        <taxon>Spirosomataceae</taxon>
        <taxon>Fibrella</taxon>
    </lineage>
</organism>
<keyword evidence="3" id="KW-1185">Reference proteome</keyword>
<sequence length="575" mass="64963">MAQQVKADIVIGGKKLEHFTHLQINQSLFTHHTFEIAVPFEVLEDKNDFFFKQSHTAMVGEVATISFKPLYKNVSADFKFSGIVTELTIVNNTDMINSFLIKGHSPTYLMEDGHQRRAWVETPLPMIMNAVLKDYPGSSLPRNVDLTYTSLIDYKAQYDESNWEFVTRLCREYSQWCYYDGTKLILGRPENQTVPFLIDGIQHFNMSVSLKPNQFQMYHYNYQKDEDYRSNGKPVNGIGVFGNFAYAKSASLFSRTSLRWPLRDVQTKSELDEAVEATNISNATDLITFEGAGENPNLTIGIIVDVTTQKLTAPGKYKQESVGKYRIIGMIHFVDEVGNYGNRFEAVPFSAEMPPRNSLVRTPTALPEIATVIKNDDPKKLGRVKVKFHWPNALEAKSSWVRVAMAYTGGARGSLFIPEVNDQVLISYEANHVDFPVIAGSLYHKDPATNYFFDNNYQKIIRTKGGNKIVMKDKPGEQEFFITNANNKDTGLHISFKDDGVIQIYTKGLIQMEAKNITMHTTENITMHAEGNVKITADKEMALHGQKKVDVTGTEFNVKADSKVDITGPNVDVYE</sequence>
<gene>
    <name evidence="2" type="ORF">J2I46_19545</name>
</gene>
<dbReference type="SUPFAM" id="SSF69255">
    <property type="entry name" value="gp5 N-terminal domain-like"/>
    <property type="match status" value="1"/>
</dbReference>
<evidence type="ECO:0000313" key="3">
    <source>
        <dbReference type="Proteomes" id="UP000664628"/>
    </source>
</evidence>
<dbReference type="SUPFAM" id="SSF69349">
    <property type="entry name" value="Phage fibre proteins"/>
    <property type="match status" value="1"/>
</dbReference>
<name>A0ABS3JLC0_9BACT</name>
<dbReference type="Gene3D" id="2.30.110.50">
    <property type="match status" value="1"/>
</dbReference>
<feature type="domain" description="Gp5/Type VI secretion system Vgr protein OB-fold" evidence="1">
    <location>
        <begin position="370"/>
        <end position="443"/>
    </location>
</feature>
<dbReference type="EMBL" id="JAFMYW010000006">
    <property type="protein sequence ID" value="MBO0950795.1"/>
    <property type="molecule type" value="Genomic_DNA"/>
</dbReference>
<dbReference type="Proteomes" id="UP000664628">
    <property type="component" value="Unassembled WGS sequence"/>
</dbReference>
<reference evidence="2 3" key="1">
    <citation type="submission" date="2021-03" db="EMBL/GenBank/DDBJ databases">
        <title>Fibrella sp. HMF5405 genome sequencing and assembly.</title>
        <authorList>
            <person name="Kang H."/>
            <person name="Kim H."/>
            <person name="Bae S."/>
            <person name="Joh K."/>
        </authorList>
    </citation>
    <scope>NUCLEOTIDE SEQUENCE [LARGE SCALE GENOMIC DNA]</scope>
    <source>
        <strain evidence="2 3">HMF5405</strain>
    </source>
</reference>
<evidence type="ECO:0000259" key="1">
    <source>
        <dbReference type="Pfam" id="PF04717"/>
    </source>
</evidence>
<dbReference type="RefSeq" id="WP_207330742.1">
    <property type="nucleotide sequence ID" value="NZ_JAFMYW010000006.1"/>
</dbReference>
<dbReference type="SUPFAM" id="SSF69279">
    <property type="entry name" value="Phage tail proteins"/>
    <property type="match status" value="1"/>
</dbReference>
<dbReference type="Pfam" id="PF04717">
    <property type="entry name" value="Phage_base_V"/>
    <property type="match status" value="1"/>
</dbReference>
<accession>A0ABS3JLC0</accession>
<dbReference type="InterPro" id="IPR037026">
    <property type="entry name" value="Vgr_OB-fold_dom_sf"/>
</dbReference>
<evidence type="ECO:0000313" key="2">
    <source>
        <dbReference type="EMBL" id="MBO0950795.1"/>
    </source>
</evidence>